<dbReference type="EC" id="4.1.2.13" evidence="1"/>
<gene>
    <name evidence="6" type="primary">fba</name>
    <name evidence="6" type="ordered locus">APH_1258</name>
</gene>
<dbReference type="NCBIfam" id="NF006704">
    <property type="entry name" value="PRK09250.1-1"/>
    <property type="match status" value="1"/>
</dbReference>
<comment type="similarity">
    <text evidence="4">Belongs to the DeoC/FbaB aldolase family. FbaB subfamily.</text>
</comment>
<dbReference type="GO" id="GO:0006096">
    <property type="term" value="P:glycolytic process"/>
    <property type="evidence" value="ECO:0007669"/>
    <property type="project" value="UniProtKB-KW"/>
</dbReference>
<proteinExistence type="inferred from homology"/>
<dbReference type="InterPro" id="IPR002915">
    <property type="entry name" value="DeoC/FbaB/LacD_aldolase"/>
</dbReference>
<dbReference type="InterPro" id="IPR041720">
    <property type="entry name" value="FbaB-like"/>
</dbReference>
<keyword evidence="2 6" id="KW-0456">Lyase</keyword>
<dbReference type="Proteomes" id="UP000001943">
    <property type="component" value="Chromosome"/>
</dbReference>
<evidence type="ECO:0000256" key="5">
    <source>
        <dbReference type="PIRSR" id="PIRSR038992-1"/>
    </source>
</evidence>
<evidence type="ECO:0000256" key="1">
    <source>
        <dbReference type="ARBA" id="ARBA00013068"/>
    </source>
</evidence>
<reference evidence="6 7" key="1">
    <citation type="journal article" date="2006" name="PLoS Genet.">
        <title>Comparative genomics of emerging human ehrlichiosis agents.</title>
        <authorList>
            <person name="Dunning Hotopp J.C."/>
            <person name="Lin M."/>
            <person name="Madupu R."/>
            <person name="Crabtree J."/>
            <person name="Angiuoli S.V."/>
            <person name="Eisen J.A."/>
            <person name="Seshadri R."/>
            <person name="Ren Q."/>
            <person name="Wu M."/>
            <person name="Utterback T.R."/>
            <person name="Smith S."/>
            <person name="Lewis M."/>
            <person name="Khouri H."/>
            <person name="Zhang C."/>
            <person name="Niu H."/>
            <person name="Lin Q."/>
            <person name="Ohashi N."/>
            <person name="Zhi N."/>
            <person name="Nelson W."/>
            <person name="Brinkac L.M."/>
            <person name="Dodson R.J."/>
            <person name="Rosovitz M.J."/>
            <person name="Sundaram J."/>
            <person name="Daugherty S.C."/>
            <person name="Davidsen T."/>
            <person name="Durkin A.S."/>
            <person name="Gwinn M."/>
            <person name="Haft D.H."/>
            <person name="Selengut J.D."/>
            <person name="Sullivan S.A."/>
            <person name="Zafar N."/>
            <person name="Zhou L."/>
            <person name="Benahmed F."/>
            <person name="Forberger H."/>
            <person name="Halpin R."/>
            <person name="Mulligan S."/>
            <person name="Robinson J."/>
            <person name="White O."/>
            <person name="Rikihisa Y."/>
            <person name="Tettelin H."/>
        </authorList>
    </citation>
    <scope>NUCLEOTIDE SEQUENCE [LARGE SCALE GENOMIC DNA]</scope>
    <source>
        <strain evidence="6 7">HZ</strain>
    </source>
</reference>
<feature type="active site" description="Proton donor" evidence="5">
    <location>
        <position position="180"/>
    </location>
</feature>
<dbReference type="SMART" id="SM01133">
    <property type="entry name" value="DeoC"/>
    <property type="match status" value="1"/>
</dbReference>
<evidence type="ECO:0000256" key="3">
    <source>
        <dbReference type="ARBA" id="ARBA00023270"/>
    </source>
</evidence>
<dbReference type="InterPro" id="IPR013785">
    <property type="entry name" value="Aldolase_TIM"/>
</dbReference>
<dbReference type="Pfam" id="PF01791">
    <property type="entry name" value="DeoC"/>
    <property type="match status" value="1"/>
</dbReference>
<organism evidence="6 7">
    <name type="scientific">Anaplasma phagocytophilum (strain HZ)</name>
    <dbReference type="NCBI Taxonomy" id="212042"/>
    <lineage>
        <taxon>Bacteria</taxon>
        <taxon>Pseudomonadati</taxon>
        <taxon>Pseudomonadota</taxon>
        <taxon>Alphaproteobacteria</taxon>
        <taxon>Rickettsiales</taxon>
        <taxon>Anaplasmataceae</taxon>
        <taxon>Anaplasma</taxon>
        <taxon>phagocytophilum group</taxon>
    </lineage>
</organism>
<sequence length="306" mass="32707">MICSGIMGLSEPVESVLDFYDSENPGVKTNLVRMLTHGALAGTGRLLILPVDQGFEHGPVRSFGVNPSACDPHYHYRLARDCGFSAYAAPLGMLECGAAMYAGQIPTILKLNGSTALTPKSTPPTQVITASVKDALRLGCVAIGLTIYPGSESFFSMVREVKELIHEAKMCGLAVVVWSYPRGGDISKEGETSLDIISYAAHVAASLGAHIIKVKLPTARIERDNVEPDMLSSLAQRVAYVKRCCFAGRRMVVFSGGDTKDDESLFQEVAAVRAGGGDGSIIGRNTFQRSEKDAVSLISSIVKLYS</sequence>
<dbReference type="AlphaFoldDB" id="Q2GIM2"/>
<evidence type="ECO:0000256" key="2">
    <source>
        <dbReference type="ARBA" id="ARBA00023239"/>
    </source>
</evidence>
<dbReference type="PANTHER" id="PTHR47916:SF4">
    <property type="entry name" value="FRUCTOSE-BISPHOSPHATE ALDOLASE CLASS 1"/>
    <property type="match status" value="1"/>
</dbReference>
<dbReference type="GO" id="GO:0004332">
    <property type="term" value="F:fructose-bisphosphate aldolase activity"/>
    <property type="evidence" value="ECO:0007669"/>
    <property type="project" value="UniProtKB-EC"/>
</dbReference>
<dbReference type="PIRSF" id="PIRSF038992">
    <property type="entry name" value="Aldolase_Ia"/>
    <property type="match status" value="1"/>
</dbReference>
<dbReference type="EnsemblBacteria" id="ABD43294">
    <property type="protein sequence ID" value="ABD43294"/>
    <property type="gene ID" value="APH_1258"/>
</dbReference>
<dbReference type="Gene3D" id="3.20.20.70">
    <property type="entry name" value="Aldolase class I"/>
    <property type="match status" value="1"/>
</dbReference>
<dbReference type="STRING" id="212042.APH_1258"/>
<feature type="active site" description="Schiff-base intermediate with dihydroxyacetone-P" evidence="5">
    <location>
        <position position="213"/>
    </location>
</feature>
<dbReference type="SUPFAM" id="SSF51569">
    <property type="entry name" value="Aldolase"/>
    <property type="match status" value="1"/>
</dbReference>
<dbReference type="eggNOG" id="COG1830">
    <property type="taxonomic scope" value="Bacteria"/>
</dbReference>
<dbReference type="KEGG" id="aph:APH_1258"/>
<accession>Q2GIM2</accession>
<dbReference type="PaxDb" id="212042-APH_1258"/>
<dbReference type="PANTHER" id="PTHR47916">
    <property type="entry name" value="FRUCTOSE-BISPHOSPHATE ALDOLASE CLASS 1"/>
    <property type="match status" value="1"/>
</dbReference>
<evidence type="ECO:0000313" key="7">
    <source>
        <dbReference type="Proteomes" id="UP000001943"/>
    </source>
</evidence>
<dbReference type="InterPro" id="IPR050456">
    <property type="entry name" value="DeoC/FbaB_aldolase"/>
</dbReference>
<keyword evidence="3" id="KW-0704">Schiff base</keyword>
<protein>
    <recommendedName>
        <fullName evidence="1">fructose-bisphosphate aldolase</fullName>
        <ecNumber evidence="1">4.1.2.13</ecNumber>
    </recommendedName>
</protein>
<name>Q2GIM2_ANAPZ</name>
<dbReference type="HOGENOM" id="CLU_057069_0_0_5"/>
<keyword evidence="7" id="KW-1185">Reference proteome</keyword>
<dbReference type="EMBL" id="CP000235">
    <property type="protein sequence ID" value="ABD43294.1"/>
    <property type="molecule type" value="Genomic_DNA"/>
</dbReference>
<evidence type="ECO:0000313" key="6">
    <source>
        <dbReference type="EMBL" id="ABD43294.1"/>
    </source>
</evidence>
<evidence type="ECO:0000256" key="4">
    <source>
        <dbReference type="ARBA" id="ARBA00049653"/>
    </source>
</evidence>